<feature type="non-terminal residue" evidence="5">
    <location>
        <position position="1"/>
    </location>
</feature>
<feature type="domain" description="Plastocyanin-like" evidence="3">
    <location>
        <begin position="120"/>
        <end position="169"/>
    </location>
</feature>
<comment type="caution">
    <text evidence="5">The sequence shown here is derived from an EMBL/GenBank/DDBJ whole genome shotgun (WGS) entry which is preliminary data.</text>
</comment>
<evidence type="ECO:0000256" key="2">
    <source>
        <dbReference type="ARBA" id="ARBA00023008"/>
    </source>
</evidence>
<dbReference type="InterPro" id="IPR045087">
    <property type="entry name" value="Cu-oxidase_fam"/>
</dbReference>
<feature type="domain" description="Plastocyanin-like" evidence="4">
    <location>
        <begin position="7"/>
        <end position="107"/>
    </location>
</feature>
<dbReference type="Gene3D" id="2.60.40.420">
    <property type="entry name" value="Cupredoxins - blue copper proteins"/>
    <property type="match status" value="4"/>
</dbReference>
<keyword evidence="6" id="KW-1185">Reference proteome</keyword>
<evidence type="ECO:0000259" key="4">
    <source>
        <dbReference type="Pfam" id="PF07732"/>
    </source>
</evidence>
<protein>
    <submittedName>
        <fullName evidence="5">1678_t:CDS:1</fullName>
    </submittedName>
</protein>
<evidence type="ECO:0000313" key="5">
    <source>
        <dbReference type="EMBL" id="CAG8636392.1"/>
    </source>
</evidence>
<dbReference type="InterPro" id="IPR001117">
    <property type="entry name" value="Cu-oxidase_2nd"/>
</dbReference>
<dbReference type="EMBL" id="CAJVPZ010012092">
    <property type="protein sequence ID" value="CAG8636392.1"/>
    <property type="molecule type" value="Genomic_DNA"/>
</dbReference>
<keyword evidence="2" id="KW-0186">Copper</keyword>
<dbReference type="InterPro" id="IPR008972">
    <property type="entry name" value="Cupredoxin"/>
</dbReference>
<sequence>RVYNLTITKGPCSPDGFKRDIYLINGQFPGPLIEADKDDTIVLNVKNELDEDTTIHSHGIFQRGTPWFDGVPGQTQCGIPPHETFTYKYKVCQTQYIEGLVGPLVIHEPNDPYRKEYDEEIIVLLQDWYHEGSKKLLATFLSPESEGNEPSPDNGLINGKNHYNCSWAPKDSHPLDVIEVEGTITKRHNVHRLPINVAQRYSVIVTADKPKKKYWMRSEMEVGCFPTKPENLDPLVKAVVSYDGCEDEKCPSTTAWTDKVDECVDLDSKDLKPYKSKKIPDVTRKIEMVIDFKPDEHNVTRGYINNVTFNIDVKYPTLNKVYDGITEFDADQNAFVIGKKEIIDIILINTTPDYKTLNTIDPIERDTTTIPADG</sequence>
<dbReference type="Proteomes" id="UP000789396">
    <property type="component" value="Unassembled WGS sequence"/>
</dbReference>
<reference evidence="5" key="1">
    <citation type="submission" date="2021-06" db="EMBL/GenBank/DDBJ databases">
        <authorList>
            <person name="Kallberg Y."/>
            <person name="Tangrot J."/>
            <person name="Rosling A."/>
        </authorList>
    </citation>
    <scope>NUCLEOTIDE SEQUENCE</scope>
    <source>
        <strain evidence="5">IN212</strain>
    </source>
</reference>
<evidence type="ECO:0000259" key="3">
    <source>
        <dbReference type="Pfam" id="PF00394"/>
    </source>
</evidence>
<dbReference type="SUPFAM" id="SSF49503">
    <property type="entry name" value="Cupredoxins"/>
    <property type="match status" value="3"/>
</dbReference>
<dbReference type="OrthoDB" id="2121828at2759"/>
<name>A0A9N9DHY9_9GLOM</name>
<feature type="domain" description="Plastocyanin-like" evidence="3">
    <location>
        <begin position="172"/>
        <end position="242"/>
    </location>
</feature>
<comment type="similarity">
    <text evidence="1">Belongs to the multicopper oxidase family.</text>
</comment>
<dbReference type="Pfam" id="PF07732">
    <property type="entry name" value="Cu-oxidase_3"/>
    <property type="match status" value="1"/>
</dbReference>
<proteinExistence type="inferred from homology"/>
<dbReference type="GO" id="GO:0005507">
    <property type="term" value="F:copper ion binding"/>
    <property type="evidence" value="ECO:0007669"/>
    <property type="project" value="InterPro"/>
</dbReference>
<dbReference type="InterPro" id="IPR011707">
    <property type="entry name" value="Cu-oxidase-like_N"/>
</dbReference>
<organism evidence="5 6">
    <name type="scientific">Racocetra fulgida</name>
    <dbReference type="NCBI Taxonomy" id="60492"/>
    <lineage>
        <taxon>Eukaryota</taxon>
        <taxon>Fungi</taxon>
        <taxon>Fungi incertae sedis</taxon>
        <taxon>Mucoromycota</taxon>
        <taxon>Glomeromycotina</taxon>
        <taxon>Glomeromycetes</taxon>
        <taxon>Diversisporales</taxon>
        <taxon>Gigasporaceae</taxon>
        <taxon>Racocetra</taxon>
    </lineage>
</organism>
<gene>
    <name evidence="5" type="ORF">RFULGI_LOCUS7917</name>
</gene>
<evidence type="ECO:0000256" key="1">
    <source>
        <dbReference type="ARBA" id="ARBA00010609"/>
    </source>
</evidence>
<dbReference type="Pfam" id="PF00394">
    <property type="entry name" value="Cu-oxidase"/>
    <property type="match status" value="2"/>
</dbReference>
<dbReference type="PANTHER" id="PTHR11709:SF414">
    <property type="entry name" value="ADR239WP"/>
    <property type="match status" value="1"/>
</dbReference>
<evidence type="ECO:0000313" key="6">
    <source>
        <dbReference type="Proteomes" id="UP000789396"/>
    </source>
</evidence>
<dbReference type="PANTHER" id="PTHR11709">
    <property type="entry name" value="MULTI-COPPER OXIDASE"/>
    <property type="match status" value="1"/>
</dbReference>
<feature type="non-terminal residue" evidence="5">
    <location>
        <position position="374"/>
    </location>
</feature>
<dbReference type="GO" id="GO:0016491">
    <property type="term" value="F:oxidoreductase activity"/>
    <property type="evidence" value="ECO:0007669"/>
    <property type="project" value="TreeGrafter"/>
</dbReference>
<dbReference type="AlphaFoldDB" id="A0A9N9DHY9"/>
<accession>A0A9N9DHY9</accession>